<evidence type="ECO:0000313" key="3">
    <source>
        <dbReference type="Proteomes" id="UP000046373"/>
    </source>
</evidence>
<dbReference type="AlphaFoldDB" id="A0A090DVR3"/>
<evidence type="ECO:0000313" key="4">
    <source>
        <dbReference type="Proteomes" id="UP000182888"/>
    </source>
</evidence>
<reference evidence="1 3" key="2">
    <citation type="submission" date="2014-08" db="EMBL/GenBank/DDBJ databases">
        <authorList>
            <person name="Moulin Lionel"/>
        </authorList>
    </citation>
    <scope>NUCLEOTIDE SEQUENCE [LARGE SCALE GENOMIC DNA]</scope>
</reference>
<gene>
    <name evidence="2" type="ORF">MPL1032_250009</name>
    <name evidence="1" type="ORF">MPLDJ20_110359</name>
</gene>
<name>A0A090DVR3_MESPL</name>
<reference evidence="2" key="1">
    <citation type="submission" date="2014-08" db="EMBL/GenBank/DDBJ databases">
        <title>DNA barcoding of Bradysia (Diptera: Sciaridae) for detection of the immature stages on agricultural crops.</title>
        <authorList>
            <person name="Shin S."/>
            <person name="Jung S."/>
            <person name="Heller K."/>
            <person name="Menzel F."/>
            <person name="Hong T.-K."/>
            <person name="Lee H."/>
            <person name="Lee S."/>
        </authorList>
    </citation>
    <scope>NUCLEOTIDE SEQUENCE</scope>
</reference>
<evidence type="ECO:0008006" key="5">
    <source>
        <dbReference type="Google" id="ProtNLM"/>
    </source>
</evidence>
<accession>A0A090DVR3</accession>
<dbReference type="GeneID" id="31887984"/>
<reference evidence="4" key="3">
    <citation type="submission" date="2014-08" db="EMBL/GenBank/DDBJ databases">
        <authorList>
            <person name="Edwards T."/>
        </authorList>
    </citation>
    <scope>NUCLEOTIDE SEQUENCE [LARGE SCALE GENOMIC DNA]</scope>
</reference>
<evidence type="ECO:0000313" key="2">
    <source>
        <dbReference type="EMBL" id="CDX59016.1"/>
    </source>
</evidence>
<evidence type="ECO:0000313" key="1">
    <source>
        <dbReference type="EMBL" id="CDX21086.1"/>
    </source>
</evidence>
<dbReference type="EMBL" id="CCND01000018">
    <property type="protein sequence ID" value="CDX59016.1"/>
    <property type="molecule type" value="Genomic_DNA"/>
</dbReference>
<dbReference type="EMBL" id="CCNB01000003">
    <property type="protein sequence ID" value="CDX21086.1"/>
    <property type="molecule type" value="Genomic_DNA"/>
</dbReference>
<dbReference type="Proteomes" id="UP000182888">
    <property type="component" value="Unassembled WGS sequence"/>
</dbReference>
<dbReference type="Proteomes" id="UP000046373">
    <property type="component" value="Unassembled WGS sequence"/>
</dbReference>
<proteinExistence type="predicted"/>
<protein>
    <recommendedName>
        <fullName evidence="5">DUF1795 domain-containing protein</fullName>
    </recommendedName>
</protein>
<organism evidence="1 3">
    <name type="scientific">Mesorhizobium plurifarium</name>
    <dbReference type="NCBI Taxonomy" id="69974"/>
    <lineage>
        <taxon>Bacteria</taxon>
        <taxon>Pseudomonadati</taxon>
        <taxon>Pseudomonadota</taxon>
        <taxon>Alphaproteobacteria</taxon>
        <taxon>Hyphomicrobiales</taxon>
        <taxon>Phyllobacteriaceae</taxon>
        <taxon>Mesorhizobium</taxon>
    </lineage>
</organism>
<sequence>MAEEPIKWVVSTVGRSQIEIPSLFAEGKVEPLYEFSVGLTFTPKNYPGAQFRQYEGSGTITPFEYIARMLVDSNEDYEDQKADYERNHPGDKVTYTFDEPTIGAVSGSHAYGSINYYGMCRKLDADNIICFDITWKKKDRAIFKPIAERIARSFDKDK</sequence>